<dbReference type="EMBL" id="CP023434">
    <property type="protein sequence ID" value="AXY24820.1"/>
    <property type="molecule type" value="Genomic_DNA"/>
</dbReference>
<dbReference type="OrthoDB" id="2155895at2"/>
<gene>
    <name evidence="1" type="ORF">CL176_01630</name>
</gene>
<dbReference type="Proteomes" id="UP000263232">
    <property type="component" value="Chromosome"/>
</dbReference>
<reference evidence="1 2" key="1">
    <citation type="submission" date="2017-09" db="EMBL/GenBank/DDBJ databases">
        <title>Complete genome sequence of Oxytococcus suis strain ZY16052.</title>
        <authorList>
            <person name="Li F."/>
        </authorList>
    </citation>
    <scope>NUCLEOTIDE SEQUENCE [LARGE SCALE GENOMIC DNA]</scope>
    <source>
        <strain evidence="1 2">ZY16052</strain>
    </source>
</reference>
<proteinExistence type="predicted"/>
<name>A0A347WIB3_9LACT</name>
<accession>A0A347WIB3</accession>
<organism evidence="1 2">
    <name type="scientific">Suicoccus acidiformans</name>
    <dbReference type="NCBI Taxonomy" id="2036206"/>
    <lineage>
        <taxon>Bacteria</taxon>
        <taxon>Bacillati</taxon>
        <taxon>Bacillota</taxon>
        <taxon>Bacilli</taxon>
        <taxon>Lactobacillales</taxon>
        <taxon>Aerococcaceae</taxon>
        <taxon>Suicoccus</taxon>
    </lineage>
</organism>
<protein>
    <submittedName>
        <fullName evidence="1">Dihydrolipoamide dehydrogenase</fullName>
    </submittedName>
</protein>
<evidence type="ECO:0000313" key="1">
    <source>
        <dbReference type="EMBL" id="AXY24820.1"/>
    </source>
</evidence>
<dbReference type="KEGG" id="abae:CL176_01630"/>
<dbReference type="RefSeq" id="WP_118989744.1">
    <property type="nucleotide sequence ID" value="NZ_CP023434.1"/>
</dbReference>
<keyword evidence="2" id="KW-1185">Reference proteome</keyword>
<sequence length="185" mass="21800">MKRRKNKYPVHLQPKTWYGLDPKFFQPYRKYVNREKPGICGTYVSAALLHSVIRLDRDYELDMDKLIQALRPLVDGRHFYPGTYYWDLVGGLNELLETDGHYRARWHWLSDPIVLKMLNDERPLPVIVGGLKPLGNHYGNHWLLAYRYGYNAEGKLFYRCYDNHGRIHAVVAASQTLPAVWLERI</sequence>
<evidence type="ECO:0000313" key="2">
    <source>
        <dbReference type="Proteomes" id="UP000263232"/>
    </source>
</evidence>
<dbReference type="AlphaFoldDB" id="A0A347WIB3"/>